<accession>A0ABT8ECS0</accession>
<reference evidence="2" key="1">
    <citation type="submission" date="2023-06" db="EMBL/GenBank/DDBJ databases">
        <title>Draft Genome Sequences of Representative Paenibacillus Polymyxa, Bacillus cereus, Fictibacillus sp., and Brevibacillus agri Strains Isolated from Amazonian Dark Earth.</title>
        <authorList>
            <person name="Pellegrinetti T.A."/>
            <person name="Cunha I.C.M."/>
            <person name="Chaves M.G."/>
            <person name="Freitas A.S."/>
            <person name="Silva A.V.R."/>
            <person name="Tsai S.M."/>
            <person name="Mendes L.W."/>
        </authorList>
    </citation>
    <scope>NUCLEOTIDE SEQUENCE</scope>
    <source>
        <strain evidence="2">CENA-BCM004</strain>
    </source>
</reference>
<keyword evidence="1" id="KW-1133">Transmembrane helix</keyword>
<dbReference type="InterPro" id="IPR018672">
    <property type="entry name" value="DUF2140"/>
</dbReference>
<protein>
    <submittedName>
        <fullName evidence="2">YpmS family protein</fullName>
    </submittedName>
</protein>
<dbReference type="Pfam" id="PF09911">
    <property type="entry name" value="DUF2140"/>
    <property type="match status" value="1"/>
</dbReference>
<comment type="caution">
    <text evidence="2">The sequence shown here is derived from an EMBL/GenBank/DDBJ whole genome shotgun (WGS) entry which is preliminary data.</text>
</comment>
<keyword evidence="1" id="KW-0812">Transmembrane</keyword>
<proteinExistence type="predicted"/>
<gene>
    <name evidence="2" type="ORF">QYF49_22535</name>
</gene>
<sequence>MNNKWKLSFLALAAVIVSVIVVVASLLFSGGGKGFDRAGQAGDSLTGKKLFTIHTGKEQAVFLMNKEIEEQKNLDLKVRLTDQMKLFGRVDVFGREIVYQMSLEPEVLPNGDLALHEKNVQVGRLNLPGEQVLNLVSNSVKLPKWVKVYPQEKVIHVQLTKMDNKKHIRVKAKEVDLPNNNISIDVFGK</sequence>
<evidence type="ECO:0000256" key="1">
    <source>
        <dbReference type="SAM" id="Phobius"/>
    </source>
</evidence>
<dbReference type="Proteomes" id="UP001168694">
    <property type="component" value="Unassembled WGS sequence"/>
</dbReference>
<evidence type="ECO:0000313" key="2">
    <source>
        <dbReference type="EMBL" id="MDN4075743.1"/>
    </source>
</evidence>
<organism evidence="2 3">
    <name type="scientific">Fictibacillus terranigra</name>
    <dbReference type="NCBI Taxonomy" id="3058424"/>
    <lineage>
        <taxon>Bacteria</taxon>
        <taxon>Bacillati</taxon>
        <taxon>Bacillota</taxon>
        <taxon>Bacilli</taxon>
        <taxon>Bacillales</taxon>
        <taxon>Fictibacillaceae</taxon>
        <taxon>Fictibacillus</taxon>
    </lineage>
</organism>
<dbReference type="RefSeq" id="WP_290401845.1">
    <property type="nucleotide sequence ID" value="NZ_JAUHLN010000006.1"/>
</dbReference>
<keyword evidence="3" id="KW-1185">Reference proteome</keyword>
<keyword evidence="1" id="KW-0472">Membrane</keyword>
<name>A0ABT8ECS0_9BACL</name>
<feature type="transmembrane region" description="Helical" evidence="1">
    <location>
        <begin position="7"/>
        <end position="28"/>
    </location>
</feature>
<evidence type="ECO:0000313" key="3">
    <source>
        <dbReference type="Proteomes" id="UP001168694"/>
    </source>
</evidence>
<dbReference type="EMBL" id="JAUHLN010000006">
    <property type="protein sequence ID" value="MDN4075743.1"/>
    <property type="molecule type" value="Genomic_DNA"/>
</dbReference>